<evidence type="ECO:0000313" key="12">
    <source>
        <dbReference type="Proteomes" id="UP000693946"/>
    </source>
</evidence>
<evidence type="ECO:0000256" key="7">
    <source>
        <dbReference type="ARBA" id="ARBA00023180"/>
    </source>
</evidence>
<dbReference type="SMART" id="SM00406">
    <property type="entry name" value="IGv"/>
    <property type="match status" value="2"/>
</dbReference>
<reference evidence="11 12" key="1">
    <citation type="journal article" date="2021" name="Sci. Rep.">
        <title>Chromosome anchoring in Senegalese sole (Solea senegalensis) reveals sex-associated markers and genome rearrangements in flatfish.</title>
        <authorList>
            <person name="Guerrero-Cozar I."/>
            <person name="Gomez-Garrido J."/>
            <person name="Berbel C."/>
            <person name="Martinez-Blanch J.F."/>
            <person name="Alioto T."/>
            <person name="Claros M.G."/>
            <person name="Gagnaire P.A."/>
            <person name="Manchado M."/>
        </authorList>
    </citation>
    <scope>NUCLEOTIDE SEQUENCE [LARGE SCALE GENOMIC DNA]</scope>
    <source>
        <strain evidence="11">Sse05_10M</strain>
    </source>
</reference>
<evidence type="ECO:0000313" key="11">
    <source>
        <dbReference type="EMBL" id="KAG7497873.1"/>
    </source>
</evidence>
<name>A0AAV6QXK8_SOLSE</name>
<gene>
    <name evidence="11" type="ORF">JOB18_045311</name>
</gene>
<keyword evidence="6" id="KW-1015">Disulfide bond</keyword>
<keyword evidence="8" id="KW-0812">Transmembrane</keyword>
<proteinExistence type="predicted"/>
<dbReference type="SMART" id="SM00409">
    <property type="entry name" value="IG"/>
    <property type="match status" value="2"/>
</dbReference>
<dbReference type="Proteomes" id="UP000693946">
    <property type="component" value="Linkage Group LG3"/>
</dbReference>
<keyword evidence="4" id="KW-0391">Immunity</keyword>
<dbReference type="GO" id="GO:0002376">
    <property type="term" value="P:immune system process"/>
    <property type="evidence" value="ECO:0007669"/>
    <property type="project" value="UniProtKB-KW"/>
</dbReference>
<feature type="domain" description="Ig-like" evidence="10">
    <location>
        <begin position="19"/>
        <end position="119"/>
    </location>
</feature>
<dbReference type="AlphaFoldDB" id="A0AAV6QXK8"/>
<keyword evidence="7" id="KW-0325">Glycoprotein</keyword>
<dbReference type="Pfam" id="PF07686">
    <property type="entry name" value="V-set"/>
    <property type="match status" value="2"/>
</dbReference>
<evidence type="ECO:0000256" key="3">
    <source>
        <dbReference type="ARBA" id="ARBA00022729"/>
    </source>
</evidence>
<dbReference type="InterPro" id="IPR013106">
    <property type="entry name" value="Ig_V-set"/>
</dbReference>
<feature type="signal peptide" evidence="9">
    <location>
        <begin position="1"/>
        <end position="17"/>
    </location>
</feature>
<comment type="caution">
    <text evidence="11">The sequence shown here is derived from an EMBL/GenBank/DDBJ whole genome shotgun (WGS) entry which is preliminary data.</text>
</comment>
<feature type="transmembrane region" description="Helical" evidence="8">
    <location>
        <begin position="246"/>
        <end position="273"/>
    </location>
</feature>
<evidence type="ECO:0000256" key="8">
    <source>
        <dbReference type="SAM" id="Phobius"/>
    </source>
</evidence>
<dbReference type="PROSITE" id="PS50835">
    <property type="entry name" value="IG_LIKE"/>
    <property type="match status" value="2"/>
</dbReference>
<dbReference type="GO" id="GO:0005886">
    <property type="term" value="C:plasma membrane"/>
    <property type="evidence" value="ECO:0007669"/>
    <property type="project" value="UniProtKB-SubCell"/>
</dbReference>
<evidence type="ECO:0000256" key="5">
    <source>
        <dbReference type="ARBA" id="ARBA00023136"/>
    </source>
</evidence>
<dbReference type="InterPro" id="IPR007110">
    <property type="entry name" value="Ig-like_dom"/>
</dbReference>
<keyword evidence="8" id="KW-1133">Transmembrane helix</keyword>
<evidence type="ECO:0000256" key="9">
    <source>
        <dbReference type="SAM" id="SignalP"/>
    </source>
</evidence>
<feature type="domain" description="Ig-like" evidence="10">
    <location>
        <begin position="144"/>
        <end position="228"/>
    </location>
</feature>
<keyword evidence="2" id="KW-1003">Cell membrane</keyword>
<comment type="subcellular location">
    <subcellularLocation>
        <location evidence="1">Cell membrane</location>
    </subcellularLocation>
</comment>
<protein>
    <submittedName>
        <fullName evidence="11">Tyrosine-phosphatase non-receptor type substrate 1-like</fullName>
    </submittedName>
</protein>
<evidence type="ECO:0000256" key="2">
    <source>
        <dbReference type="ARBA" id="ARBA00022475"/>
    </source>
</evidence>
<keyword evidence="12" id="KW-1185">Reference proteome</keyword>
<evidence type="ECO:0000259" key="10">
    <source>
        <dbReference type="PROSITE" id="PS50835"/>
    </source>
</evidence>
<dbReference type="PANTHER" id="PTHR19433:SF127">
    <property type="entry name" value="NITR9"/>
    <property type="match status" value="1"/>
</dbReference>
<dbReference type="InterPro" id="IPR003599">
    <property type="entry name" value="Ig_sub"/>
</dbReference>
<keyword evidence="3 9" id="KW-0732">Signal</keyword>
<evidence type="ECO:0000256" key="6">
    <source>
        <dbReference type="ARBA" id="ARBA00023157"/>
    </source>
</evidence>
<dbReference type="PANTHER" id="PTHR19433">
    <property type="entry name" value="T-CELL RECEPTOR ALPHA CHAIN V REGION-RELATED"/>
    <property type="match status" value="1"/>
</dbReference>
<feature type="chain" id="PRO_5043933174" evidence="9">
    <location>
        <begin position="18"/>
        <end position="344"/>
    </location>
</feature>
<dbReference type="EMBL" id="JAGKHQ010000015">
    <property type="protein sequence ID" value="KAG7497873.1"/>
    <property type="molecule type" value="Genomic_DNA"/>
</dbReference>
<dbReference type="CDD" id="cd00099">
    <property type="entry name" value="IgV"/>
    <property type="match status" value="1"/>
</dbReference>
<sequence>MMLFCIFLVLLGETCQGQPNATRTLGIVQDTGIIRAEIGKNVTLHCFCQNDVTHISWYQQSLGGELCLISTRMKQITVAEMSPAFQKRFHVLAHARECSNHLTITDLQASDSATYFCAVLEFNGIEFGPGAFLHVRASLSDTQPVVHQPVVEQLRPGDSLNLSCTVDAESQCASEQSLYWIKQGAAGAAELTFPSAEQCTTEKPHKRNCTFNLEIHSASASDAGMYYCALASCGEIVFGNGTRVEIIVLAFPVLLCCLSVAFVLSMNVLLITAVKTYKLRKRLCSVCKGAVSHPTRSAAISQDGHALYYLPLSVKRNNDLHRQGNNMETACVYSRVKRKKVRTE</sequence>
<evidence type="ECO:0000256" key="4">
    <source>
        <dbReference type="ARBA" id="ARBA00022859"/>
    </source>
</evidence>
<dbReference type="InterPro" id="IPR052051">
    <property type="entry name" value="TCR_complex_component"/>
</dbReference>
<organism evidence="11 12">
    <name type="scientific">Solea senegalensis</name>
    <name type="common">Senegalese sole</name>
    <dbReference type="NCBI Taxonomy" id="28829"/>
    <lineage>
        <taxon>Eukaryota</taxon>
        <taxon>Metazoa</taxon>
        <taxon>Chordata</taxon>
        <taxon>Craniata</taxon>
        <taxon>Vertebrata</taxon>
        <taxon>Euteleostomi</taxon>
        <taxon>Actinopterygii</taxon>
        <taxon>Neopterygii</taxon>
        <taxon>Teleostei</taxon>
        <taxon>Neoteleostei</taxon>
        <taxon>Acanthomorphata</taxon>
        <taxon>Carangaria</taxon>
        <taxon>Pleuronectiformes</taxon>
        <taxon>Pleuronectoidei</taxon>
        <taxon>Soleidae</taxon>
        <taxon>Solea</taxon>
    </lineage>
</organism>
<accession>A0AAV6QXK8</accession>
<dbReference type="GO" id="GO:0009617">
    <property type="term" value="P:response to bacterium"/>
    <property type="evidence" value="ECO:0007669"/>
    <property type="project" value="TreeGrafter"/>
</dbReference>
<keyword evidence="5 8" id="KW-0472">Membrane</keyword>
<evidence type="ECO:0000256" key="1">
    <source>
        <dbReference type="ARBA" id="ARBA00004236"/>
    </source>
</evidence>